<dbReference type="InterPro" id="IPR003599">
    <property type="entry name" value="Ig_sub"/>
</dbReference>
<evidence type="ECO:0000259" key="5">
    <source>
        <dbReference type="PROSITE" id="PS50835"/>
    </source>
</evidence>
<evidence type="ECO:0000256" key="2">
    <source>
        <dbReference type="ARBA" id="ARBA00023130"/>
    </source>
</evidence>
<dbReference type="SUPFAM" id="SSF48726">
    <property type="entry name" value="Immunoglobulin"/>
    <property type="match status" value="1"/>
</dbReference>
<keyword evidence="2" id="KW-1064">Adaptive immunity</keyword>
<dbReference type="InterPro" id="IPR013783">
    <property type="entry name" value="Ig-like_fold"/>
</dbReference>
<dbReference type="GO" id="GO:0005576">
    <property type="term" value="C:extracellular region"/>
    <property type="evidence" value="ECO:0007669"/>
    <property type="project" value="UniProtKB-ARBA"/>
</dbReference>
<dbReference type="SMART" id="SM00409">
    <property type="entry name" value="IG"/>
    <property type="match status" value="1"/>
</dbReference>
<dbReference type="Ensembl" id="ENSCUST00005011362.1">
    <property type="protein sequence ID" value="ENSCUSP00005010906.1"/>
    <property type="gene ID" value="ENSCUSG00005007035.1"/>
</dbReference>
<dbReference type="GO" id="GO:0002250">
    <property type="term" value="P:adaptive immune response"/>
    <property type="evidence" value="ECO:0007669"/>
    <property type="project" value="UniProtKB-KW"/>
</dbReference>
<dbReference type="GO" id="GO:0019814">
    <property type="term" value="C:immunoglobulin complex"/>
    <property type="evidence" value="ECO:0007669"/>
    <property type="project" value="UniProtKB-KW"/>
</dbReference>
<evidence type="ECO:0000313" key="6">
    <source>
        <dbReference type="Ensembl" id="ENSCUSP00005010906.1"/>
    </source>
</evidence>
<dbReference type="Pfam" id="PF07686">
    <property type="entry name" value="V-set"/>
    <property type="match status" value="1"/>
</dbReference>
<sequence length="250" mass="26339">LQSCGGDLQPPGGSLTLLCHGSGFGFSSYGMLWIRQNPGKALQFVASISNAGTSYYSSSLKGRVTISRDNGQSSVTLTMNDLKDEDSAVYFCAKSTYGGTGPIHISVSPPALRCPQTLPPALNPCPSPDPLSPTQTTVTKTNKSSRSSTITTGRTFAAEINGGILVLEAVHGQRHRALPVVPGDREPTLDRRRVVGVTTTTDTCNVFQRLPGALTDPDHSKTPEIESGGVAEQSQGTPGGLELRQTQISQ</sequence>
<organism evidence="6 7">
    <name type="scientific">Catharus ustulatus</name>
    <name type="common">Russet-backed thrush</name>
    <name type="synonym">Hylocichla ustulatus</name>
    <dbReference type="NCBI Taxonomy" id="91951"/>
    <lineage>
        <taxon>Eukaryota</taxon>
        <taxon>Metazoa</taxon>
        <taxon>Chordata</taxon>
        <taxon>Craniata</taxon>
        <taxon>Vertebrata</taxon>
        <taxon>Euteleostomi</taxon>
        <taxon>Archelosauria</taxon>
        <taxon>Archosauria</taxon>
        <taxon>Dinosauria</taxon>
        <taxon>Saurischia</taxon>
        <taxon>Theropoda</taxon>
        <taxon>Coelurosauria</taxon>
        <taxon>Aves</taxon>
        <taxon>Neognathae</taxon>
        <taxon>Neoaves</taxon>
        <taxon>Telluraves</taxon>
        <taxon>Australaves</taxon>
        <taxon>Passeriformes</taxon>
        <taxon>Turdidae</taxon>
        <taxon>Catharus</taxon>
    </lineage>
</organism>
<feature type="region of interest" description="Disordered" evidence="4">
    <location>
        <begin position="126"/>
        <end position="150"/>
    </location>
</feature>
<reference evidence="6" key="1">
    <citation type="submission" date="2025-08" db="UniProtKB">
        <authorList>
            <consortium name="Ensembl"/>
        </authorList>
    </citation>
    <scope>IDENTIFICATION</scope>
</reference>
<dbReference type="InterPro" id="IPR007110">
    <property type="entry name" value="Ig-like_dom"/>
</dbReference>
<feature type="domain" description="Ig-like" evidence="5">
    <location>
        <begin position="12"/>
        <end position="108"/>
    </location>
</feature>
<keyword evidence="3" id="KW-1280">Immunoglobulin</keyword>
<reference evidence="6" key="2">
    <citation type="submission" date="2025-09" db="UniProtKB">
        <authorList>
            <consortium name="Ensembl"/>
        </authorList>
    </citation>
    <scope>IDENTIFICATION</scope>
</reference>
<keyword evidence="1" id="KW-0391">Immunity</keyword>
<accession>A0A8C3U5X8</accession>
<proteinExistence type="predicted"/>
<evidence type="ECO:0000256" key="4">
    <source>
        <dbReference type="SAM" id="MobiDB-lite"/>
    </source>
</evidence>
<dbReference type="Gene3D" id="2.60.40.10">
    <property type="entry name" value="Immunoglobulins"/>
    <property type="match status" value="1"/>
</dbReference>
<evidence type="ECO:0000256" key="1">
    <source>
        <dbReference type="ARBA" id="ARBA00022859"/>
    </source>
</evidence>
<dbReference type="InterPro" id="IPR013106">
    <property type="entry name" value="Ig_V-set"/>
</dbReference>
<evidence type="ECO:0000313" key="7">
    <source>
        <dbReference type="Proteomes" id="UP000694563"/>
    </source>
</evidence>
<dbReference type="PROSITE" id="PS50835">
    <property type="entry name" value="IG_LIKE"/>
    <property type="match status" value="1"/>
</dbReference>
<evidence type="ECO:0000256" key="3">
    <source>
        <dbReference type="ARBA" id="ARBA00043265"/>
    </source>
</evidence>
<dbReference type="InterPro" id="IPR050199">
    <property type="entry name" value="IgHV"/>
</dbReference>
<dbReference type="AlphaFoldDB" id="A0A8C3U5X8"/>
<keyword evidence="7" id="KW-1185">Reference proteome</keyword>
<feature type="region of interest" description="Disordered" evidence="4">
    <location>
        <begin position="210"/>
        <end position="250"/>
    </location>
</feature>
<feature type="compositionally biased region" description="Polar residues" evidence="4">
    <location>
        <begin position="132"/>
        <end position="142"/>
    </location>
</feature>
<dbReference type="Proteomes" id="UP000694563">
    <property type="component" value="Unassembled WGS sequence"/>
</dbReference>
<dbReference type="InterPro" id="IPR036179">
    <property type="entry name" value="Ig-like_dom_sf"/>
</dbReference>
<name>A0A8C3U5X8_CATUS</name>
<dbReference type="PANTHER" id="PTHR23266">
    <property type="entry name" value="IMMUNOGLOBULIN HEAVY CHAIN"/>
    <property type="match status" value="1"/>
</dbReference>
<protein>
    <recommendedName>
        <fullName evidence="5">Ig-like domain-containing protein</fullName>
    </recommendedName>
</protein>
<dbReference type="SMART" id="SM00406">
    <property type="entry name" value="IGv"/>
    <property type="match status" value="1"/>
</dbReference>